<evidence type="ECO:0000256" key="4">
    <source>
        <dbReference type="ARBA" id="ARBA00022801"/>
    </source>
</evidence>
<keyword evidence="3" id="KW-0479">Metal-binding</keyword>
<comment type="similarity">
    <text evidence="2">Belongs to the metallo-beta-lactamase superfamily.</text>
</comment>
<gene>
    <name evidence="7" type="ORF">CONPUDRAFT_91504</name>
</gene>
<evidence type="ECO:0000256" key="2">
    <source>
        <dbReference type="ARBA" id="ARBA00007749"/>
    </source>
</evidence>
<feature type="domain" description="Metallo-beta-lactamase" evidence="6">
    <location>
        <begin position="51"/>
        <end position="289"/>
    </location>
</feature>
<comment type="cofactor">
    <cofactor evidence="1">
        <name>Zn(2+)</name>
        <dbReference type="ChEBI" id="CHEBI:29105"/>
    </cofactor>
</comment>
<dbReference type="InterPro" id="IPR036866">
    <property type="entry name" value="RibonucZ/Hydroxyglut_hydro"/>
</dbReference>
<dbReference type="Pfam" id="PF00753">
    <property type="entry name" value="Lactamase_B"/>
    <property type="match status" value="1"/>
</dbReference>
<evidence type="ECO:0000256" key="3">
    <source>
        <dbReference type="ARBA" id="ARBA00022723"/>
    </source>
</evidence>
<dbReference type="InterPro" id="IPR001279">
    <property type="entry name" value="Metallo-B-lactamas"/>
</dbReference>
<keyword evidence="8" id="KW-1185">Reference proteome</keyword>
<name>A0A5M3MKP1_CONPW</name>
<dbReference type="AlphaFoldDB" id="A0A5M3MKP1"/>
<keyword evidence="5" id="KW-0862">Zinc</keyword>
<dbReference type="SUPFAM" id="SSF56281">
    <property type="entry name" value="Metallo-hydrolase/oxidoreductase"/>
    <property type="match status" value="1"/>
</dbReference>
<reference evidence="8" key="1">
    <citation type="journal article" date="2012" name="Science">
        <title>The Paleozoic origin of enzymatic lignin decomposition reconstructed from 31 fungal genomes.</title>
        <authorList>
            <person name="Floudas D."/>
            <person name="Binder M."/>
            <person name="Riley R."/>
            <person name="Barry K."/>
            <person name="Blanchette R.A."/>
            <person name="Henrissat B."/>
            <person name="Martinez A.T."/>
            <person name="Otillar R."/>
            <person name="Spatafora J.W."/>
            <person name="Yadav J.S."/>
            <person name="Aerts A."/>
            <person name="Benoit I."/>
            <person name="Boyd A."/>
            <person name="Carlson A."/>
            <person name="Copeland A."/>
            <person name="Coutinho P.M."/>
            <person name="de Vries R.P."/>
            <person name="Ferreira P."/>
            <person name="Findley K."/>
            <person name="Foster B."/>
            <person name="Gaskell J."/>
            <person name="Glotzer D."/>
            <person name="Gorecki P."/>
            <person name="Heitman J."/>
            <person name="Hesse C."/>
            <person name="Hori C."/>
            <person name="Igarashi K."/>
            <person name="Jurgens J.A."/>
            <person name="Kallen N."/>
            <person name="Kersten P."/>
            <person name="Kohler A."/>
            <person name="Kuees U."/>
            <person name="Kumar T.K.A."/>
            <person name="Kuo A."/>
            <person name="LaButti K."/>
            <person name="Larrondo L.F."/>
            <person name="Lindquist E."/>
            <person name="Ling A."/>
            <person name="Lombard V."/>
            <person name="Lucas S."/>
            <person name="Lundell T."/>
            <person name="Martin R."/>
            <person name="McLaughlin D.J."/>
            <person name="Morgenstern I."/>
            <person name="Morin E."/>
            <person name="Murat C."/>
            <person name="Nagy L.G."/>
            <person name="Nolan M."/>
            <person name="Ohm R.A."/>
            <person name="Patyshakuliyeva A."/>
            <person name="Rokas A."/>
            <person name="Ruiz-Duenas F.J."/>
            <person name="Sabat G."/>
            <person name="Salamov A."/>
            <person name="Samejima M."/>
            <person name="Schmutz J."/>
            <person name="Slot J.C."/>
            <person name="St John F."/>
            <person name="Stenlid J."/>
            <person name="Sun H."/>
            <person name="Sun S."/>
            <person name="Syed K."/>
            <person name="Tsang A."/>
            <person name="Wiebenga A."/>
            <person name="Young D."/>
            <person name="Pisabarro A."/>
            <person name="Eastwood D.C."/>
            <person name="Martin F."/>
            <person name="Cullen D."/>
            <person name="Grigoriev I.V."/>
            <person name="Hibbett D.S."/>
        </authorList>
    </citation>
    <scope>NUCLEOTIDE SEQUENCE [LARGE SCALE GENOMIC DNA]</scope>
    <source>
        <strain evidence="8">RWD-64-598 SS2</strain>
    </source>
</reference>
<dbReference type="OrthoDB" id="10250730at2759"/>
<dbReference type="InterPro" id="IPR051013">
    <property type="entry name" value="MBL_superfamily_lactonases"/>
</dbReference>
<proteinExistence type="inferred from homology"/>
<dbReference type="EMBL" id="JH711581">
    <property type="protein sequence ID" value="EIW79235.1"/>
    <property type="molecule type" value="Genomic_DNA"/>
</dbReference>
<dbReference type="GeneID" id="19211464"/>
<dbReference type="CDD" id="cd07730">
    <property type="entry name" value="metallo-hydrolase-like_MBL-fold"/>
    <property type="match status" value="1"/>
</dbReference>
<evidence type="ECO:0000256" key="1">
    <source>
        <dbReference type="ARBA" id="ARBA00001947"/>
    </source>
</evidence>
<dbReference type="GO" id="GO:0046872">
    <property type="term" value="F:metal ion binding"/>
    <property type="evidence" value="ECO:0007669"/>
    <property type="project" value="UniProtKB-KW"/>
</dbReference>
<dbReference type="OMA" id="IPWYNEN"/>
<dbReference type="KEGG" id="cput:CONPUDRAFT_91504"/>
<protein>
    <submittedName>
        <fullName evidence="7">Metallo-hydrolase oxidoreductase</fullName>
    </submittedName>
</protein>
<dbReference type="GO" id="GO:0016787">
    <property type="term" value="F:hydrolase activity"/>
    <property type="evidence" value="ECO:0007669"/>
    <property type="project" value="UniProtKB-KW"/>
</dbReference>
<sequence length="306" mass="33357">MASTTHASLPAPAEDQAYMRVSALEAGSLTFPQWWIVNGIPPHAPGLYNTPSLSFYLEHSKSGKKVVFDLGIPKDLTILSPLTQNRIGPGKVITVDVSHGVVEDSLKAGGIDPDEIDVVVLSHAHWDHIGDQRPFTKATFIVGSESHEILDYAYPQNKDSAFVSSLVPAGRTRYIGEHDGDWTSPIGPWEKAHDLFGDGSTYILHGPGHLQGHICLLARTSAEGSWIVLTGDAAHDERLISGERDIAQHADDGCGKPFCMHVNPTQARETIAKLGIMYYTPKVHVQIAHKAVDDSYYFPGRIPAKK</sequence>
<dbReference type="PANTHER" id="PTHR42978:SF2">
    <property type="entry name" value="102 KBASES UNSTABLE REGION: FROM 1 TO 119443"/>
    <property type="match status" value="1"/>
</dbReference>
<evidence type="ECO:0000313" key="7">
    <source>
        <dbReference type="EMBL" id="EIW79235.1"/>
    </source>
</evidence>
<organism evidence="7 8">
    <name type="scientific">Coniophora puteana (strain RWD-64-598)</name>
    <name type="common">Brown rot fungus</name>
    <dbReference type="NCBI Taxonomy" id="741705"/>
    <lineage>
        <taxon>Eukaryota</taxon>
        <taxon>Fungi</taxon>
        <taxon>Dikarya</taxon>
        <taxon>Basidiomycota</taxon>
        <taxon>Agaricomycotina</taxon>
        <taxon>Agaricomycetes</taxon>
        <taxon>Agaricomycetidae</taxon>
        <taxon>Boletales</taxon>
        <taxon>Coniophorineae</taxon>
        <taxon>Coniophoraceae</taxon>
        <taxon>Coniophora</taxon>
    </lineage>
</organism>
<dbReference type="PANTHER" id="PTHR42978">
    <property type="entry name" value="QUORUM-QUENCHING LACTONASE YTNP-RELATED-RELATED"/>
    <property type="match status" value="1"/>
</dbReference>
<dbReference type="SMART" id="SM00849">
    <property type="entry name" value="Lactamase_B"/>
    <property type="match status" value="1"/>
</dbReference>
<accession>A0A5M3MKP1</accession>
<dbReference type="Proteomes" id="UP000053558">
    <property type="component" value="Unassembled WGS sequence"/>
</dbReference>
<evidence type="ECO:0000313" key="8">
    <source>
        <dbReference type="Proteomes" id="UP000053558"/>
    </source>
</evidence>
<keyword evidence="4 7" id="KW-0378">Hydrolase</keyword>
<evidence type="ECO:0000256" key="5">
    <source>
        <dbReference type="ARBA" id="ARBA00022833"/>
    </source>
</evidence>
<dbReference type="Gene3D" id="3.60.15.10">
    <property type="entry name" value="Ribonuclease Z/Hydroxyacylglutathione hydrolase-like"/>
    <property type="match status" value="1"/>
</dbReference>
<comment type="caution">
    <text evidence="7">The sequence shown here is derived from an EMBL/GenBank/DDBJ whole genome shotgun (WGS) entry which is preliminary data.</text>
</comment>
<evidence type="ECO:0000259" key="6">
    <source>
        <dbReference type="SMART" id="SM00849"/>
    </source>
</evidence>
<dbReference type="RefSeq" id="XP_007770914.1">
    <property type="nucleotide sequence ID" value="XM_007772724.1"/>
</dbReference>